<comment type="caution">
    <text evidence="2">The sequence shown here is derived from an EMBL/GenBank/DDBJ whole genome shotgun (WGS) entry which is preliminary data.</text>
</comment>
<sequence>MPIAQGDQCLILFNDRSIDNWFTSGQVQPLASSRLHSFSDGIALVGLNYLNNGVTKLTNYDSTRAVLRNSTTGVGVSSTKANAAAAQAISSRLLSFLGDCFFDTSAGIDWFNFLGGSKSELALQLAINAVILNTQSQGINVVTGIINTSISLVDSTRVFSVSYTVSTIFGNVQNVVTQSLGIGQQLAPQVNNLLPQFNQVLLNNASATAITGAMFSSSSFWEIDLPYFIERRSASQTYTQRGTLVLKYDVDTSLWVVDNFVLSGNSGPTSGVTFSVNTSTGQVYYASDNMSSTGYVGNLIIQASTAFTAGF</sequence>
<gene>
    <name evidence="2" type="ORF">CSSPJE1EN1_LOCUS26047</name>
</gene>
<dbReference type="Proteomes" id="UP001497444">
    <property type="component" value="Unassembled WGS sequence"/>
</dbReference>
<proteinExistence type="predicted"/>
<feature type="domain" description="Phage protein Gp138 N-terminal" evidence="1">
    <location>
        <begin position="1"/>
        <end position="46"/>
    </location>
</feature>
<dbReference type="InterPro" id="IPR020288">
    <property type="entry name" value="Sheath_initiator"/>
</dbReference>
<evidence type="ECO:0000259" key="1">
    <source>
        <dbReference type="Pfam" id="PF18352"/>
    </source>
</evidence>
<protein>
    <recommendedName>
        <fullName evidence="1">Phage protein Gp138 N-terminal domain-containing protein</fullName>
    </recommendedName>
</protein>
<reference evidence="2" key="1">
    <citation type="submission" date="2024-02" db="EMBL/GenBank/DDBJ databases">
        <authorList>
            <consortium name="ELIXIR-Norway"/>
            <consortium name="Elixir Norway"/>
        </authorList>
    </citation>
    <scope>NUCLEOTIDE SEQUENCE</scope>
</reference>
<dbReference type="Pfam" id="PF10934">
    <property type="entry name" value="Sheath_initiator"/>
    <property type="match status" value="1"/>
</dbReference>
<accession>A0ABP0V8A9</accession>
<dbReference type="EMBL" id="CAXAQS010000214">
    <property type="protein sequence ID" value="CAK9250669.1"/>
    <property type="molecule type" value="Genomic_DNA"/>
</dbReference>
<keyword evidence="3" id="KW-1185">Reference proteome</keyword>
<organism evidence="2 3">
    <name type="scientific">Sphagnum jensenii</name>
    <dbReference type="NCBI Taxonomy" id="128206"/>
    <lineage>
        <taxon>Eukaryota</taxon>
        <taxon>Viridiplantae</taxon>
        <taxon>Streptophyta</taxon>
        <taxon>Embryophyta</taxon>
        <taxon>Bryophyta</taxon>
        <taxon>Sphagnophytina</taxon>
        <taxon>Sphagnopsida</taxon>
        <taxon>Sphagnales</taxon>
        <taxon>Sphagnaceae</taxon>
        <taxon>Sphagnum</taxon>
    </lineage>
</organism>
<evidence type="ECO:0000313" key="3">
    <source>
        <dbReference type="Proteomes" id="UP001497444"/>
    </source>
</evidence>
<dbReference type="Gene3D" id="2.40.50.230">
    <property type="entry name" value="Gp5 N-terminal domain"/>
    <property type="match status" value="1"/>
</dbReference>
<name>A0ABP0V8A9_9BRYO</name>
<evidence type="ECO:0000313" key="2">
    <source>
        <dbReference type="EMBL" id="CAK9250669.1"/>
    </source>
</evidence>
<dbReference type="InterPro" id="IPR037026">
    <property type="entry name" value="Vgr_OB-fold_dom_sf"/>
</dbReference>
<dbReference type="InterPro" id="IPR041599">
    <property type="entry name" value="Gp138_N"/>
</dbReference>
<dbReference type="Pfam" id="PF18352">
    <property type="entry name" value="Gp138_N"/>
    <property type="match status" value="1"/>
</dbReference>